<dbReference type="InterPro" id="IPR011793">
    <property type="entry name" value="YbdK"/>
</dbReference>
<dbReference type="EMBL" id="CP074371">
    <property type="protein sequence ID" value="QVI19797.1"/>
    <property type="molecule type" value="Genomic_DNA"/>
</dbReference>
<evidence type="ECO:0000256" key="1">
    <source>
        <dbReference type="ARBA" id="ARBA00022598"/>
    </source>
</evidence>
<reference evidence="7 8" key="1">
    <citation type="submission" date="2021-04" db="EMBL/GenBank/DDBJ databases">
        <title>Nocardia tengchongensis.</title>
        <authorList>
            <person name="Zhuang k."/>
            <person name="Ran Y."/>
            <person name="Li W."/>
        </authorList>
    </citation>
    <scope>NUCLEOTIDE SEQUENCE [LARGE SCALE GENOMIC DNA]</scope>
    <source>
        <strain evidence="7 8">CFH S0057</strain>
    </source>
</reference>
<keyword evidence="2 5" id="KW-0547">Nucleotide-binding</keyword>
<dbReference type="PANTHER" id="PTHR36510:SF1">
    <property type="entry name" value="GLUTAMATE--CYSTEINE LIGASE 2-RELATED"/>
    <property type="match status" value="1"/>
</dbReference>
<sequence length="388" mass="41417">MWKTDTVGVEEEFLLVDARGGLIAKSSAMLSWLRANVEVTEPARFKPELQPVQIETVSSVHTEMAALCADLTTMRGELVAAGRACGAVVLPVGTAPRLWDPQPDAHADGRHANIHDRYREMMRVYTACGLHVHVGVDEPDLAVGVVNHLRPWLPTLIAVGANSPFHNGRDSGYSSWRVAEQARFPGAGLPPFARSADDYDDRIATLVDCGVLLDEHMSFWLARPSDAYPTVEVRAADTAATIDDALLQAVLVRGLVHSALTKLAVGVEGPRFDEQVGAAAVWSAARHGLTGPAIDPIGEGRVPASHMLEGLIGWIADEVEESGDIALLRRLLRTLNRHGTGAARQRLAARSGFGDLVAALRLPGPVSQPFGKQGGSAARDRACDGAAV</sequence>
<proteinExistence type="inferred from homology"/>
<evidence type="ECO:0000256" key="6">
    <source>
        <dbReference type="SAM" id="MobiDB-lite"/>
    </source>
</evidence>
<dbReference type="NCBIfam" id="TIGR02050">
    <property type="entry name" value="gshA_cyan_rel"/>
    <property type="match status" value="1"/>
</dbReference>
<evidence type="ECO:0000256" key="3">
    <source>
        <dbReference type="ARBA" id="ARBA00022840"/>
    </source>
</evidence>
<dbReference type="RefSeq" id="WP_213555828.1">
    <property type="nucleotide sequence ID" value="NZ_JBHZDI010000231.1"/>
</dbReference>
<evidence type="ECO:0000313" key="8">
    <source>
        <dbReference type="Proteomes" id="UP000683310"/>
    </source>
</evidence>
<feature type="compositionally biased region" description="Basic and acidic residues" evidence="6">
    <location>
        <begin position="378"/>
        <end position="388"/>
    </location>
</feature>
<organism evidence="7 8">
    <name type="scientific">Nocardia tengchongensis</name>
    <dbReference type="NCBI Taxonomy" id="2055889"/>
    <lineage>
        <taxon>Bacteria</taxon>
        <taxon>Bacillati</taxon>
        <taxon>Actinomycetota</taxon>
        <taxon>Actinomycetes</taxon>
        <taxon>Mycobacteriales</taxon>
        <taxon>Nocardiaceae</taxon>
        <taxon>Nocardia</taxon>
    </lineage>
</organism>
<dbReference type="EC" id="6.3.2.2" evidence="5"/>
<dbReference type="Pfam" id="PF04107">
    <property type="entry name" value="GCS2"/>
    <property type="match status" value="1"/>
</dbReference>
<accession>A0ABX8CK78</accession>
<feature type="region of interest" description="Disordered" evidence="6">
    <location>
        <begin position="368"/>
        <end position="388"/>
    </location>
</feature>
<name>A0ABX8CK78_9NOCA</name>
<keyword evidence="3 5" id="KW-0067">ATP-binding</keyword>
<evidence type="ECO:0000256" key="4">
    <source>
        <dbReference type="ARBA" id="ARBA00048819"/>
    </source>
</evidence>
<comment type="function">
    <text evidence="5">ATP-dependent carboxylate-amine ligase which exhibits weak glutamate--cysteine ligase activity.</text>
</comment>
<gene>
    <name evidence="7" type="ORF">KHQ06_26165</name>
</gene>
<dbReference type="InterPro" id="IPR006336">
    <property type="entry name" value="GCS2"/>
</dbReference>
<keyword evidence="1 5" id="KW-0436">Ligase</keyword>
<protein>
    <recommendedName>
        <fullName evidence="5">Putative glutamate--cysteine ligase 2</fullName>
        <ecNumber evidence="5">6.3.2.2</ecNumber>
    </recommendedName>
    <alternativeName>
        <fullName evidence="5">Gamma-glutamylcysteine synthetase 2</fullName>
        <shortName evidence="5">GCS 2</shortName>
        <shortName evidence="5">Gamma-GCS 2</shortName>
    </alternativeName>
</protein>
<dbReference type="SUPFAM" id="SSF55931">
    <property type="entry name" value="Glutamine synthetase/guanido kinase"/>
    <property type="match status" value="1"/>
</dbReference>
<comment type="catalytic activity">
    <reaction evidence="4 5">
        <text>L-cysteine + L-glutamate + ATP = gamma-L-glutamyl-L-cysteine + ADP + phosphate + H(+)</text>
        <dbReference type="Rhea" id="RHEA:13285"/>
        <dbReference type="ChEBI" id="CHEBI:15378"/>
        <dbReference type="ChEBI" id="CHEBI:29985"/>
        <dbReference type="ChEBI" id="CHEBI:30616"/>
        <dbReference type="ChEBI" id="CHEBI:35235"/>
        <dbReference type="ChEBI" id="CHEBI:43474"/>
        <dbReference type="ChEBI" id="CHEBI:58173"/>
        <dbReference type="ChEBI" id="CHEBI:456216"/>
        <dbReference type="EC" id="6.3.2.2"/>
    </reaction>
</comment>
<comment type="similarity">
    <text evidence="5">Belongs to the glutamate--cysteine ligase type 2 family. YbdK subfamily.</text>
</comment>
<dbReference type="InterPro" id="IPR050141">
    <property type="entry name" value="GCL_type2/YbdK_subfam"/>
</dbReference>
<dbReference type="Proteomes" id="UP000683310">
    <property type="component" value="Chromosome"/>
</dbReference>
<evidence type="ECO:0000256" key="2">
    <source>
        <dbReference type="ARBA" id="ARBA00022741"/>
    </source>
</evidence>
<evidence type="ECO:0000256" key="5">
    <source>
        <dbReference type="HAMAP-Rule" id="MF_01609"/>
    </source>
</evidence>
<dbReference type="HAMAP" id="MF_01609">
    <property type="entry name" value="Glu_cys_ligase_2"/>
    <property type="match status" value="1"/>
</dbReference>
<evidence type="ECO:0000313" key="7">
    <source>
        <dbReference type="EMBL" id="QVI19797.1"/>
    </source>
</evidence>
<dbReference type="Gene3D" id="3.30.590.20">
    <property type="match status" value="1"/>
</dbReference>
<dbReference type="InterPro" id="IPR014746">
    <property type="entry name" value="Gln_synth/guanido_kin_cat_dom"/>
</dbReference>
<dbReference type="PANTHER" id="PTHR36510">
    <property type="entry name" value="GLUTAMATE--CYSTEINE LIGASE 2-RELATED"/>
    <property type="match status" value="1"/>
</dbReference>
<keyword evidence="8" id="KW-1185">Reference proteome</keyword>
<dbReference type="GO" id="GO:0016874">
    <property type="term" value="F:ligase activity"/>
    <property type="evidence" value="ECO:0007669"/>
    <property type="project" value="UniProtKB-KW"/>
</dbReference>